<feature type="domain" description="Wax synthase" evidence="9">
    <location>
        <begin position="237"/>
        <end position="315"/>
    </location>
</feature>
<evidence type="ECO:0000256" key="6">
    <source>
        <dbReference type="ARBA" id="ARBA00022989"/>
    </source>
</evidence>
<evidence type="ECO:0000313" key="11">
    <source>
        <dbReference type="Proteomes" id="UP000001072"/>
    </source>
</evidence>
<dbReference type="EMBL" id="GL883113">
    <property type="protein sequence ID" value="EGG05355.1"/>
    <property type="molecule type" value="Genomic_DNA"/>
</dbReference>
<dbReference type="OrthoDB" id="1077582at2759"/>
<dbReference type="AlphaFoldDB" id="F4RQ73"/>
<feature type="transmembrane region" description="Helical" evidence="8">
    <location>
        <begin position="328"/>
        <end position="348"/>
    </location>
</feature>
<dbReference type="HOGENOM" id="CLU_030439_1_0_1"/>
<dbReference type="Pfam" id="PF13813">
    <property type="entry name" value="MBOAT_2"/>
    <property type="match status" value="1"/>
</dbReference>
<dbReference type="GO" id="GO:0006629">
    <property type="term" value="P:lipid metabolic process"/>
    <property type="evidence" value="ECO:0007669"/>
    <property type="project" value="InterPro"/>
</dbReference>
<dbReference type="InterPro" id="IPR032805">
    <property type="entry name" value="Wax_synthase_dom"/>
</dbReference>
<dbReference type="KEGG" id="mlr:MELLADRAFT_107611"/>
<reference evidence="11" key="1">
    <citation type="journal article" date="2011" name="Proc. Natl. Acad. Sci. U.S.A.">
        <title>Obligate biotrophy features unraveled by the genomic analysis of rust fungi.</title>
        <authorList>
            <person name="Duplessis S."/>
            <person name="Cuomo C.A."/>
            <person name="Lin Y.-C."/>
            <person name="Aerts A."/>
            <person name="Tisserant E."/>
            <person name="Veneault-Fourrey C."/>
            <person name="Joly D.L."/>
            <person name="Hacquard S."/>
            <person name="Amselem J."/>
            <person name="Cantarel B.L."/>
            <person name="Chiu R."/>
            <person name="Coutinho P.M."/>
            <person name="Feau N."/>
            <person name="Field M."/>
            <person name="Frey P."/>
            <person name="Gelhaye E."/>
            <person name="Goldberg J."/>
            <person name="Grabherr M.G."/>
            <person name="Kodira C.D."/>
            <person name="Kohler A."/>
            <person name="Kuees U."/>
            <person name="Lindquist E.A."/>
            <person name="Lucas S.M."/>
            <person name="Mago R."/>
            <person name="Mauceli E."/>
            <person name="Morin E."/>
            <person name="Murat C."/>
            <person name="Pangilinan J.L."/>
            <person name="Park R."/>
            <person name="Pearson M."/>
            <person name="Quesneville H."/>
            <person name="Rouhier N."/>
            <person name="Sakthikumar S."/>
            <person name="Salamov A.A."/>
            <person name="Schmutz J."/>
            <person name="Selles B."/>
            <person name="Shapiro H."/>
            <person name="Tanguay P."/>
            <person name="Tuskan G.A."/>
            <person name="Henrissat B."/>
            <person name="Van de Peer Y."/>
            <person name="Rouze P."/>
            <person name="Ellis J.G."/>
            <person name="Dodds P.N."/>
            <person name="Schein J.E."/>
            <person name="Zhong S."/>
            <person name="Hamelin R.C."/>
            <person name="Grigoriev I.V."/>
            <person name="Szabo L.J."/>
            <person name="Martin F."/>
        </authorList>
    </citation>
    <scope>NUCLEOTIDE SEQUENCE [LARGE SCALE GENOMIC DNA]</scope>
    <source>
        <strain evidence="11">98AG31 / pathotype 3-4-7</strain>
    </source>
</reference>
<name>F4RQ73_MELLP</name>
<dbReference type="PANTHER" id="PTHR31595:SF57">
    <property type="entry name" value="OS04G0481900 PROTEIN"/>
    <property type="match status" value="1"/>
</dbReference>
<sequence>MYPELTSPFSSSNITRNFSQGNVATLSVQTFSAPTGPANIFKDMCLGGFFLCMAIRSLEWGFSKGSYYTRPLVEVDGIKRWEKVKDIDETHRKQEEEPCNVFKLATWTLLQLFSLRGLQFTYGPGIAANNQSTFGLLWRMFRVNIPLTAALSFLILTRDSSLGTPESALLSLDVPNFPGLKLLSEGLHITCFGIWVACTLDNMYNILTLFVTCIHKMAVLSNCPQALLELCDPKYFPSIFNSPHKSDSIAHFWSKGWHTVPQRMFLTTGGKPMVWIMKRLGASERVQRLAVMFGVFASSAVIHEYVSFSVARRWNPSLELTTWYPASIVYFMLQPFAILVEPFVIPLIPKRIGGGML</sequence>
<evidence type="ECO:0000256" key="4">
    <source>
        <dbReference type="ARBA" id="ARBA00022679"/>
    </source>
</evidence>
<accession>F4RQ73</accession>
<evidence type="ECO:0000256" key="1">
    <source>
        <dbReference type="ARBA" id="ARBA00004141"/>
    </source>
</evidence>
<evidence type="ECO:0000256" key="3">
    <source>
        <dbReference type="ARBA" id="ARBA00007282"/>
    </source>
</evidence>
<dbReference type="InterPro" id="IPR044851">
    <property type="entry name" value="Wax_synthase"/>
</dbReference>
<dbReference type="PANTHER" id="PTHR31595">
    <property type="entry name" value="LONG-CHAIN-ALCOHOL O-FATTY-ACYLTRANSFERASE 3-RELATED"/>
    <property type="match status" value="1"/>
</dbReference>
<comment type="pathway">
    <text evidence="2">Secondary metabolite biosynthesis.</text>
</comment>
<evidence type="ECO:0000313" key="10">
    <source>
        <dbReference type="EMBL" id="EGG05355.1"/>
    </source>
</evidence>
<dbReference type="RefSeq" id="XP_007411277.1">
    <property type="nucleotide sequence ID" value="XM_007411215.1"/>
</dbReference>
<dbReference type="GO" id="GO:0016020">
    <property type="term" value="C:membrane"/>
    <property type="evidence" value="ECO:0007669"/>
    <property type="project" value="UniProtKB-SubCell"/>
</dbReference>
<dbReference type="InParanoid" id="F4RQ73"/>
<comment type="subcellular location">
    <subcellularLocation>
        <location evidence="1">Membrane</location>
        <topology evidence="1">Multi-pass membrane protein</topology>
    </subcellularLocation>
</comment>
<evidence type="ECO:0000256" key="2">
    <source>
        <dbReference type="ARBA" id="ARBA00005179"/>
    </source>
</evidence>
<keyword evidence="11" id="KW-1185">Reference proteome</keyword>
<dbReference type="Proteomes" id="UP000001072">
    <property type="component" value="Unassembled WGS sequence"/>
</dbReference>
<gene>
    <name evidence="10" type="ORF">MELLADRAFT_107611</name>
</gene>
<evidence type="ECO:0000256" key="5">
    <source>
        <dbReference type="ARBA" id="ARBA00022692"/>
    </source>
</evidence>
<dbReference type="VEuPathDB" id="FungiDB:MELLADRAFT_107611"/>
<evidence type="ECO:0000256" key="7">
    <source>
        <dbReference type="ARBA" id="ARBA00023136"/>
    </source>
</evidence>
<evidence type="ECO:0000256" key="8">
    <source>
        <dbReference type="SAM" id="Phobius"/>
    </source>
</evidence>
<keyword evidence="4" id="KW-0808">Transferase</keyword>
<keyword evidence="6 8" id="KW-1133">Transmembrane helix</keyword>
<dbReference type="GeneID" id="18923222"/>
<feature type="transmembrane region" description="Helical" evidence="8">
    <location>
        <begin position="289"/>
        <end position="308"/>
    </location>
</feature>
<keyword evidence="7 8" id="KW-0472">Membrane</keyword>
<comment type="similarity">
    <text evidence="3">Belongs to the wax synthase family.</text>
</comment>
<proteinExistence type="inferred from homology"/>
<keyword evidence="5 8" id="KW-0812">Transmembrane</keyword>
<organism evidence="11">
    <name type="scientific">Melampsora larici-populina (strain 98AG31 / pathotype 3-4-7)</name>
    <name type="common">Poplar leaf rust fungus</name>
    <dbReference type="NCBI Taxonomy" id="747676"/>
    <lineage>
        <taxon>Eukaryota</taxon>
        <taxon>Fungi</taxon>
        <taxon>Dikarya</taxon>
        <taxon>Basidiomycota</taxon>
        <taxon>Pucciniomycotina</taxon>
        <taxon>Pucciniomycetes</taxon>
        <taxon>Pucciniales</taxon>
        <taxon>Melampsoraceae</taxon>
        <taxon>Melampsora</taxon>
    </lineage>
</organism>
<dbReference type="GO" id="GO:0008374">
    <property type="term" value="F:O-acyltransferase activity"/>
    <property type="evidence" value="ECO:0007669"/>
    <property type="project" value="InterPro"/>
</dbReference>
<evidence type="ECO:0000259" key="9">
    <source>
        <dbReference type="Pfam" id="PF13813"/>
    </source>
</evidence>
<protein>
    <recommendedName>
        <fullName evidence="9">Wax synthase domain-containing protein</fullName>
    </recommendedName>
</protein>